<sequence>MVSGPAHLANLDLNLLVMLRELIRERNVTRAAERVGVTQPAASAALSRLRRHFGDELLVRGKGGYTLSPLAAQLAEQVEIVCSKAERLFATGTHFDPLSSQREFTLLVADYTIAVMGTELVRLVAREAPGVRLHLRMARESLASDVADTIHLIDGMVAPPASRFRLSGLRSVELFRDRWVCVVSEGNRLLRANRPTLEQLASLPWVAPFHDSDGYPPAAPLSRQLTLFGIRPHVAVRVESYQAVPSLVAGTDRVALIQERLAATVAPRLGLRILECPGDPEPIVEKLWWHSNYEADPAHRWLRDTVSRAAERLPAP</sequence>
<keyword evidence="2" id="KW-0805">Transcription regulation</keyword>
<dbReference type="InterPro" id="IPR050389">
    <property type="entry name" value="LysR-type_TF"/>
</dbReference>
<proteinExistence type="inferred from homology"/>
<dbReference type="InterPro" id="IPR037402">
    <property type="entry name" value="YidZ_PBP2"/>
</dbReference>
<dbReference type="PANTHER" id="PTHR30118:SF15">
    <property type="entry name" value="TRANSCRIPTIONAL REGULATORY PROTEIN"/>
    <property type="match status" value="1"/>
</dbReference>
<dbReference type="InterPro" id="IPR000847">
    <property type="entry name" value="LysR_HTH_N"/>
</dbReference>
<dbReference type="SUPFAM" id="SSF46785">
    <property type="entry name" value="Winged helix' DNA-binding domain"/>
    <property type="match status" value="1"/>
</dbReference>
<gene>
    <name evidence="6" type="ORF">FHU38_001668</name>
</gene>
<reference evidence="6 7" key="1">
    <citation type="submission" date="2020-03" db="EMBL/GenBank/DDBJ databases">
        <title>Sequencing the genomes of 1000 actinobacteria strains.</title>
        <authorList>
            <person name="Klenk H.-P."/>
        </authorList>
    </citation>
    <scope>NUCLEOTIDE SEQUENCE [LARGE SCALE GENOMIC DNA]</scope>
    <source>
        <strain evidence="6 7">DSM 45685</strain>
    </source>
</reference>
<evidence type="ECO:0000259" key="5">
    <source>
        <dbReference type="PROSITE" id="PS50931"/>
    </source>
</evidence>
<dbReference type="PANTHER" id="PTHR30118">
    <property type="entry name" value="HTH-TYPE TRANSCRIPTIONAL REGULATOR LEUO-RELATED"/>
    <property type="match status" value="1"/>
</dbReference>
<dbReference type="AlphaFoldDB" id="A0A7X5UPC3"/>
<dbReference type="InterPro" id="IPR005119">
    <property type="entry name" value="LysR_subst-bd"/>
</dbReference>
<dbReference type="InterPro" id="IPR036388">
    <property type="entry name" value="WH-like_DNA-bd_sf"/>
</dbReference>
<dbReference type="GO" id="GO:0003700">
    <property type="term" value="F:DNA-binding transcription factor activity"/>
    <property type="evidence" value="ECO:0007669"/>
    <property type="project" value="InterPro"/>
</dbReference>
<evidence type="ECO:0000256" key="4">
    <source>
        <dbReference type="ARBA" id="ARBA00023163"/>
    </source>
</evidence>
<dbReference type="SUPFAM" id="SSF53850">
    <property type="entry name" value="Periplasmic binding protein-like II"/>
    <property type="match status" value="1"/>
</dbReference>
<dbReference type="Proteomes" id="UP000545493">
    <property type="component" value="Unassembled WGS sequence"/>
</dbReference>
<dbReference type="InterPro" id="IPR036390">
    <property type="entry name" value="WH_DNA-bd_sf"/>
</dbReference>
<keyword evidence="7" id="KW-1185">Reference proteome</keyword>
<keyword evidence="3 6" id="KW-0238">DNA-binding</keyword>
<feature type="domain" description="HTH lysR-type" evidence="5">
    <location>
        <begin position="11"/>
        <end position="68"/>
    </location>
</feature>
<keyword evidence="4" id="KW-0804">Transcription</keyword>
<dbReference type="CDD" id="cd08417">
    <property type="entry name" value="PBP2_Nitroaromatics_like"/>
    <property type="match status" value="1"/>
</dbReference>
<evidence type="ECO:0000256" key="1">
    <source>
        <dbReference type="ARBA" id="ARBA00009437"/>
    </source>
</evidence>
<dbReference type="Pfam" id="PF00126">
    <property type="entry name" value="HTH_1"/>
    <property type="match status" value="1"/>
</dbReference>
<evidence type="ECO:0000256" key="2">
    <source>
        <dbReference type="ARBA" id="ARBA00023015"/>
    </source>
</evidence>
<evidence type="ECO:0000313" key="7">
    <source>
        <dbReference type="Proteomes" id="UP000545493"/>
    </source>
</evidence>
<dbReference type="PROSITE" id="PS50931">
    <property type="entry name" value="HTH_LYSR"/>
    <property type="match status" value="1"/>
</dbReference>
<accession>A0A7X5UPC3</accession>
<name>A0A7X5UPC3_9PSEU</name>
<protein>
    <submittedName>
        <fullName evidence="6">DNA-binding transcriptional LysR family regulator</fullName>
    </submittedName>
</protein>
<dbReference type="Pfam" id="PF03466">
    <property type="entry name" value="LysR_substrate"/>
    <property type="match status" value="1"/>
</dbReference>
<dbReference type="PRINTS" id="PR00039">
    <property type="entry name" value="HTHLYSR"/>
</dbReference>
<evidence type="ECO:0000313" key="6">
    <source>
        <dbReference type="EMBL" id="NIJ11324.1"/>
    </source>
</evidence>
<dbReference type="EMBL" id="JAAOYM010000001">
    <property type="protein sequence ID" value="NIJ11324.1"/>
    <property type="molecule type" value="Genomic_DNA"/>
</dbReference>
<organism evidence="6 7">
    <name type="scientific">Saccharomonospora amisosensis</name>
    <dbReference type="NCBI Taxonomy" id="1128677"/>
    <lineage>
        <taxon>Bacteria</taxon>
        <taxon>Bacillati</taxon>
        <taxon>Actinomycetota</taxon>
        <taxon>Actinomycetes</taxon>
        <taxon>Pseudonocardiales</taxon>
        <taxon>Pseudonocardiaceae</taxon>
        <taxon>Saccharomonospora</taxon>
    </lineage>
</organism>
<comment type="caution">
    <text evidence="6">The sequence shown here is derived from an EMBL/GenBank/DDBJ whole genome shotgun (WGS) entry which is preliminary data.</text>
</comment>
<dbReference type="Gene3D" id="1.10.10.10">
    <property type="entry name" value="Winged helix-like DNA-binding domain superfamily/Winged helix DNA-binding domain"/>
    <property type="match status" value="1"/>
</dbReference>
<comment type="similarity">
    <text evidence="1">Belongs to the LysR transcriptional regulatory family.</text>
</comment>
<dbReference type="GO" id="GO:0003677">
    <property type="term" value="F:DNA binding"/>
    <property type="evidence" value="ECO:0007669"/>
    <property type="project" value="UniProtKB-KW"/>
</dbReference>
<dbReference type="Gene3D" id="3.40.190.10">
    <property type="entry name" value="Periplasmic binding protein-like II"/>
    <property type="match status" value="2"/>
</dbReference>
<dbReference type="RefSeq" id="WP_167168461.1">
    <property type="nucleotide sequence ID" value="NZ_JAAOYM010000001.1"/>
</dbReference>
<evidence type="ECO:0000256" key="3">
    <source>
        <dbReference type="ARBA" id="ARBA00023125"/>
    </source>
</evidence>